<dbReference type="KEGG" id="rhoz:GXP67_04425"/>
<dbReference type="Proteomes" id="UP000480178">
    <property type="component" value="Chromosome"/>
</dbReference>
<dbReference type="GO" id="GO:0043856">
    <property type="term" value="F:anti-sigma factor antagonist activity"/>
    <property type="evidence" value="ECO:0007669"/>
    <property type="project" value="InterPro"/>
</dbReference>
<keyword evidence="5" id="KW-1185">Reference proteome</keyword>
<dbReference type="RefSeq" id="WP_162442041.1">
    <property type="nucleotide sequence ID" value="NZ_CP048222.1"/>
</dbReference>
<proteinExistence type="inferred from homology"/>
<accession>A0A6C0GDG8</accession>
<dbReference type="Pfam" id="PF01740">
    <property type="entry name" value="STAS"/>
    <property type="match status" value="1"/>
</dbReference>
<dbReference type="SUPFAM" id="SSF52091">
    <property type="entry name" value="SpoIIaa-like"/>
    <property type="match status" value="1"/>
</dbReference>
<evidence type="ECO:0000313" key="5">
    <source>
        <dbReference type="Proteomes" id="UP000480178"/>
    </source>
</evidence>
<dbReference type="EMBL" id="CP048222">
    <property type="protein sequence ID" value="QHT65968.1"/>
    <property type="molecule type" value="Genomic_DNA"/>
</dbReference>
<protein>
    <recommendedName>
        <fullName evidence="2">Anti-sigma factor antagonist</fullName>
    </recommendedName>
</protein>
<dbReference type="CDD" id="cd07043">
    <property type="entry name" value="STAS_anti-anti-sigma_factors"/>
    <property type="match status" value="1"/>
</dbReference>
<dbReference type="NCBIfam" id="TIGR00377">
    <property type="entry name" value="ant_ant_sig"/>
    <property type="match status" value="1"/>
</dbReference>
<gene>
    <name evidence="4" type="ORF">GXP67_04425</name>
</gene>
<evidence type="ECO:0000256" key="2">
    <source>
        <dbReference type="RuleBase" id="RU003749"/>
    </source>
</evidence>
<organism evidence="4 5">
    <name type="scientific">Rhodocytophaga rosea</name>
    <dbReference type="NCBI Taxonomy" id="2704465"/>
    <lineage>
        <taxon>Bacteria</taxon>
        <taxon>Pseudomonadati</taxon>
        <taxon>Bacteroidota</taxon>
        <taxon>Cytophagia</taxon>
        <taxon>Cytophagales</taxon>
        <taxon>Rhodocytophagaceae</taxon>
        <taxon>Rhodocytophaga</taxon>
    </lineage>
</organism>
<dbReference type="PROSITE" id="PS50801">
    <property type="entry name" value="STAS"/>
    <property type="match status" value="1"/>
</dbReference>
<dbReference type="InterPro" id="IPR003658">
    <property type="entry name" value="Anti-sigma_ant"/>
</dbReference>
<name>A0A6C0GDG8_9BACT</name>
<reference evidence="4 5" key="1">
    <citation type="submission" date="2020-01" db="EMBL/GenBank/DDBJ databases">
        <authorList>
            <person name="Kim M.K."/>
        </authorList>
    </citation>
    <scope>NUCLEOTIDE SEQUENCE [LARGE SCALE GENOMIC DNA]</scope>
    <source>
        <strain evidence="4 5">172606-1</strain>
    </source>
</reference>
<dbReference type="InterPro" id="IPR002645">
    <property type="entry name" value="STAS_dom"/>
</dbReference>
<dbReference type="AlphaFoldDB" id="A0A6C0GDG8"/>
<feature type="domain" description="STAS" evidence="3">
    <location>
        <begin position="1"/>
        <end position="115"/>
    </location>
</feature>
<evidence type="ECO:0000313" key="4">
    <source>
        <dbReference type="EMBL" id="QHT65968.1"/>
    </source>
</evidence>
<dbReference type="InterPro" id="IPR036513">
    <property type="entry name" value="STAS_dom_sf"/>
</dbReference>
<sequence length="115" mass="12729">MEISTLREDSFCIIAINGELDASSSILLDKAIESVVVQNEANILVDCKNLNYISSAGLGVFMSYLQDFQDKNISLVLFGLNEKVRNVFEILGLDQLLTIVFSKEEAKSLVNDPLL</sequence>
<evidence type="ECO:0000259" key="3">
    <source>
        <dbReference type="PROSITE" id="PS50801"/>
    </source>
</evidence>
<dbReference type="Gene3D" id="3.30.750.24">
    <property type="entry name" value="STAS domain"/>
    <property type="match status" value="1"/>
</dbReference>
<dbReference type="PANTHER" id="PTHR33495">
    <property type="entry name" value="ANTI-SIGMA FACTOR ANTAGONIST TM_1081-RELATED-RELATED"/>
    <property type="match status" value="1"/>
</dbReference>
<evidence type="ECO:0000256" key="1">
    <source>
        <dbReference type="ARBA" id="ARBA00009013"/>
    </source>
</evidence>
<comment type="similarity">
    <text evidence="1 2">Belongs to the anti-sigma-factor antagonist family.</text>
</comment>